<dbReference type="Gene3D" id="3.90.1300.10">
    <property type="entry name" value="Amidase signature (AS) domain"/>
    <property type="match status" value="1"/>
</dbReference>
<dbReference type="RefSeq" id="WP_159444987.1">
    <property type="nucleotide sequence ID" value="NZ_CALGVN010000065.1"/>
</dbReference>
<dbReference type="SUPFAM" id="SSF75304">
    <property type="entry name" value="Amidase signature (AS) enzymes"/>
    <property type="match status" value="1"/>
</dbReference>
<comment type="similarity">
    <text evidence="1">Belongs to the amidase family.</text>
</comment>
<accession>A0A1M7B8I5</accession>
<dbReference type="AlphaFoldDB" id="A0A1M7B8I5"/>
<dbReference type="InterPro" id="IPR023631">
    <property type="entry name" value="Amidase_dom"/>
</dbReference>
<evidence type="ECO:0000256" key="1">
    <source>
        <dbReference type="ARBA" id="ARBA00009199"/>
    </source>
</evidence>
<name>A0A1M7B8I5_PSETH</name>
<dbReference type="OrthoDB" id="5175573at2"/>
<evidence type="ECO:0000259" key="2">
    <source>
        <dbReference type="Pfam" id="PF01425"/>
    </source>
</evidence>
<dbReference type="Proteomes" id="UP000184363">
    <property type="component" value="Unassembled WGS sequence"/>
</dbReference>
<dbReference type="InterPro" id="IPR000120">
    <property type="entry name" value="Amidase"/>
</dbReference>
<reference evidence="3 4" key="1">
    <citation type="submission" date="2016-11" db="EMBL/GenBank/DDBJ databases">
        <authorList>
            <person name="Jaros S."/>
            <person name="Januszkiewicz K."/>
            <person name="Wedrychowicz H."/>
        </authorList>
    </citation>
    <scope>NUCLEOTIDE SEQUENCE [LARGE SCALE GENOMIC DNA]</scope>
    <source>
        <strain evidence="3 4">DSM 43832</strain>
    </source>
</reference>
<evidence type="ECO:0000313" key="3">
    <source>
        <dbReference type="EMBL" id="SHL51338.1"/>
    </source>
</evidence>
<dbReference type="Pfam" id="PF01425">
    <property type="entry name" value="Amidase"/>
    <property type="match status" value="2"/>
</dbReference>
<dbReference type="GO" id="GO:0003824">
    <property type="term" value="F:catalytic activity"/>
    <property type="evidence" value="ECO:0007669"/>
    <property type="project" value="InterPro"/>
</dbReference>
<protein>
    <submittedName>
        <fullName evidence="3">Amidase</fullName>
    </submittedName>
</protein>
<keyword evidence="4" id="KW-1185">Reference proteome</keyword>
<sequence length="421" mass="43583">MHDAADLTVLDAVDLVARVHEGLSCAVDVVEAHLTRIAVHPGPCPFAAHDRERAMVEAAAVDTRHDRFALPLAGIPVALAETVDVSGWATRHGSAALPDTPARRDDEVVRRLRAAGAVVVGHARSAELGIGADSGAADAVAQRLATVAVGIDNGDGLRVPAARHGLVAVVAGRDTLPPPGGPAAQRLAALGVVARSARDAALLLDVLTGVDEPPPPLPGRVALSLAVPTPFGRSGRVHTDQRAAVVGAAARLRAWPGGAVIALADPPYPRGLTRLWQRRVQADAADLLAAVGEHDPAALGPAAAAAVRRGRRSRADAEDLDRWRDRLLTWLDDGGFDLLLCPAVPGPFAPSDPSSRRTVLTRPWSLAGVPSVVAPVLVEGRPAAVQLVGRPGSERRLLAAAAVLDRRPVPAPGAAPRRVYA</sequence>
<dbReference type="PANTHER" id="PTHR11895:SF7">
    <property type="entry name" value="GLUTAMYL-TRNA(GLN) AMIDOTRANSFERASE SUBUNIT A, MITOCHONDRIAL"/>
    <property type="match status" value="1"/>
</dbReference>
<dbReference type="InterPro" id="IPR036928">
    <property type="entry name" value="AS_sf"/>
</dbReference>
<feature type="domain" description="Amidase" evidence="2">
    <location>
        <begin position="134"/>
        <end position="398"/>
    </location>
</feature>
<dbReference type="EMBL" id="FRAP01000033">
    <property type="protein sequence ID" value="SHL51338.1"/>
    <property type="molecule type" value="Genomic_DNA"/>
</dbReference>
<organism evidence="3 4">
    <name type="scientific">Pseudonocardia thermophila</name>
    <dbReference type="NCBI Taxonomy" id="1848"/>
    <lineage>
        <taxon>Bacteria</taxon>
        <taxon>Bacillati</taxon>
        <taxon>Actinomycetota</taxon>
        <taxon>Actinomycetes</taxon>
        <taxon>Pseudonocardiales</taxon>
        <taxon>Pseudonocardiaceae</taxon>
        <taxon>Pseudonocardia</taxon>
    </lineage>
</organism>
<gene>
    <name evidence="3" type="ORF">SAMN05443637_13332</name>
</gene>
<evidence type="ECO:0000313" key="4">
    <source>
        <dbReference type="Proteomes" id="UP000184363"/>
    </source>
</evidence>
<dbReference type="STRING" id="1848.SAMN05443637_13332"/>
<feature type="domain" description="Amidase" evidence="2">
    <location>
        <begin position="28"/>
        <end position="132"/>
    </location>
</feature>
<dbReference type="PANTHER" id="PTHR11895">
    <property type="entry name" value="TRANSAMIDASE"/>
    <property type="match status" value="1"/>
</dbReference>
<proteinExistence type="inferred from homology"/>